<dbReference type="Proteomes" id="UP000037023">
    <property type="component" value="Unassembled WGS sequence"/>
</dbReference>
<accession>A0A0L8KFS6</accession>
<dbReference type="RefSeq" id="WP_033206707.1">
    <property type="nucleotide sequence ID" value="NZ_LGUP01000177.1"/>
</dbReference>
<gene>
    <name evidence="1" type="ORF">ADK34_18685</name>
</gene>
<evidence type="ECO:0000313" key="1">
    <source>
        <dbReference type="EMBL" id="KOG24706.1"/>
    </source>
</evidence>
<protein>
    <submittedName>
        <fullName evidence="1">Uncharacterized protein</fullName>
    </submittedName>
</protein>
<dbReference type="AlphaFoldDB" id="A0A0L8KFS6"/>
<comment type="caution">
    <text evidence="1">The sequence shown here is derived from an EMBL/GenBank/DDBJ whole genome shotgun (WGS) entry which is preliminary data.</text>
</comment>
<evidence type="ECO:0000313" key="2">
    <source>
        <dbReference type="Proteomes" id="UP000037023"/>
    </source>
</evidence>
<proteinExistence type="predicted"/>
<name>A0A0L8KFS6_STRVR</name>
<sequence>MTLVGEGLTAALGPVIAVENDAGEAAAGPFGRMQGIDDEAGPIVFMTRAPRLWFTTSPFSRSSTVILGTP</sequence>
<dbReference type="EMBL" id="LGUP01000177">
    <property type="protein sequence ID" value="KOG24706.1"/>
    <property type="molecule type" value="Genomic_DNA"/>
</dbReference>
<reference evidence="1 2" key="1">
    <citation type="submission" date="2015-06" db="EMBL/GenBank/DDBJ databases">
        <authorList>
            <person name="Hoefler B.C."/>
            <person name="Straight P.D."/>
        </authorList>
    </citation>
    <scope>NUCLEOTIDE SEQUENCE [LARGE SCALE GENOMIC DNA]</scope>
    <source>
        <strain evidence="1 2">NRRL 3427</strain>
    </source>
</reference>
<organism evidence="1 2">
    <name type="scientific">Streptomyces viridochromogenes</name>
    <dbReference type="NCBI Taxonomy" id="1938"/>
    <lineage>
        <taxon>Bacteria</taxon>
        <taxon>Bacillati</taxon>
        <taxon>Actinomycetota</taxon>
        <taxon>Actinomycetes</taxon>
        <taxon>Kitasatosporales</taxon>
        <taxon>Streptomycetaceae</taxon>
        <taxon>Streptomyces</taxon>
    </lineage>
</organism>